<organism evidence="1 2">
    <name type="scientific">Pasteurella multocida</name>
    <dbReference type="NCBI Taxonomy" id="747"/>
    <lineage>
        <taxon>Bacteria</taxon>
        <taxon>Pseudomonadati</taxon>
        <taxon>Pseudomonadota</taxon>
        <taxon>Gammaproteobacteria</taxon>
        <taxon>Pasteurellales</taxon>
        <taxon>Pasteurellaceae</taxon>
        <taxon>Pasteurella</taxon>
    </lineage>
</organism>
<name>A0A849CQX6_PASMD</name>
<dbReference type="Pfam" id="PF24085">
    <property type="entry name" value="DUF7370"/>
    <property type="match status" value="1"/>
</dbReference>
<dbReference type="Proteomes" id="UP000540079">
    <property type="component" value="Unassembled WGS sequence"/>
</dbReference>
<evidence type="ECO:0000313" key="2">
    <source>
        <dbReference type="Proteomes" id="UP000540079"/>
    </source>
</evidence>
<proteinExistence type="predicted"/>
<dbReference type="AlphaFoldDB" id="A0A849CQX6"/>
<dbReference type="EMBL" id="PPVL01000014">
    <property type="protein sequence ID" value="NNI79974.1"/>
    <property type="molecule type" value="Genomic_DNA"/>
</dbReference>
<gene>
    <name evidence="1" type="ORF">C2800_11205</name>
</gene>
<comment type="caution">
    <text evidence="1">The sequence shown here is derived from an EMBL/GenBank/DDBJ whole genome shotgun (WGS) entry which is preliminary data.</text>
</comment>
<protein>
    <submittedName>
        <fullName evidence="1">Uncharacterized protein</fullName>
    </submittedName>
</protein>
<sequence length="122" mass="13188">MAELKTKDIHEFIGELGYSVPNAVLSLIIERVEKKDSELNNAGYDDTTLSLIKLYSIALLVISQGGRKLSSQGAPSGASRSFTYDQDSFKRLKSLLANLDKSGVMNDLPIASSSVGFFEVVG</sequence>
<accession>A0A849CQX6</accession>
<dbReference type="RefSeq" id="WP_014390745.1">
    <property type="nucleotide sequence ID" value="NZ_CP090428.1"/>
</dbReference>
<evidence type="ECO:0000313" key="1">
    <source>
        <dbReference type="EMBL" id="NNI79974.1"/>
    </source>
</evidence>
<reference evidence="1 2" key="1">
    <citation type="journal article" date="2018" name="Front. Microbiol.">
        <title>Genetic and Phylogenetic Characteristics of Pasteurella multocida Isolates From Different Host Species.</title>
        <authorList>
            <person name="Peng Z."/>
            <person name="Liang W."/>
            <person name="Wang F."/>
            <person name="Xu Z."/>
            <person name="Xie Z."/>
            <person name="Lian Z."/>
            <person name="Hua L."/>
            <person name="Zhou R."/>
            <person name="Chen H."/>
            <person name="Wu B."/>
        </authorList>
    </citation>
    <scope>NUCLEOTIDE SEQUENCE [LARGE SCALE GENOMIC DNA]</scope>
    <source>
        <strain evidence="1 2">HNA06</strain>
    </source>
</reference>
<dbReference type="InterPro" id="IPR055794">
    <property type="entry name" value="DUF7370"/>
</dbReference>